<proteinExistence type="predicted"/>
<dbReference type="EMBL" id="QXEC01000005">
    <property type="protein sequence ID" value="RIV39802.1"/>
    <property type="molecule type" value="Genomic_DNA"/>
</dbReference>
<feature type="compositionally biased region" description="Low complexity" evidence="1">
    <location>
        <begin position="33"/>
        <end position="53"/>
    </location>
</feature>
<evidence type="ECO:0000313" key="4">
    <source>
        <dbReference type="Proteomes" id="UP000283832"/>
    </source>
</evidence>
<name>A0A418MYC9_9ACTN</name>
<dbReference type="Proteomes" id="UP000283832">
    <property type="component" value="Unassembled WGS sequence"/>
</dbReference>
<reference evidence="3 4" key="1">
    <citation type="submission" date="2018-08" db="EMBL/GenBank/DDBJ databases">
        <title>Jishengella sp. nov., isolated from a root of Azadirachta indica A. Juss. var. siamensis Valenton.</title>
        <authorList>
            <person name="Kuncharoen N."/>
            <person name="Tanasupawat S."/>
            <person name="Kudo T."/>
            <person name="Ohkuma M."/>
        </authorList>
    </citation>
    <scope>NUCLEOTIDE SEQUENCE [LARGE SCALE GENOMIC DNA]</scope>
    <source>
        <strain evidence="3 4">AZ1-13</strain>
    </source>
</reference>
<feature type="chain" id="PRO_5039288897" evidence="2">
    <location>
        <begin position="19"/>
        <end position="177"/>
    </location>
</feature>
<evidence type="ECO:0000256" key="2">
    <source>
        <dbReference type="SAM" id="SignalP"/>
    </source>
</evidence>
<accession>A0A418MYC9</accession>
<dbReference type="OrthoDB" id="3699206at2"/>
<feature type="region of interest" description="Disordered" evidence="1">
    <location>
        <begin position="23"/>
        <end position="53"/>
    </location>
</feature>
<evidence type="ECO:0000256" key="1">
    <source>
        <dbReference type="SAM" id="MobiDB-lite"/>
    </source>
</evidence>
<feature type="signal peptide" evidence="2">
    <location>
        <begin position="1"/>
        <end position="18"/>
    </location>
</feature>
<keyword evidence="4" id="KW-1185">Reference proteome</keyword>
<organism evidence="3 4">
    <name type="scientific">Micromonospora radicis</name>
    <dbReference type="NCBI Taxonomy" id="1894971"/>
    <lineage>
        <taxon>Bacteria</taxon>
        <taxon>Bacillati</taxon>
        <taxon>Actinomycetota</taxon>
        <taxon>Actinomycetes</taxon>
        <taxon>Micromonosporales</taxon>
        <taxon>Micromonosporaceae</taxon>
        <taxon>Micromonospora</taxon>
    </lineage>
</organism>
<dbReference type="AlphaFoldDB" id="A0A418MYC9"/>
<protein>
    <submittedName>
        <fullName evidence="3">DUF3558 domain-containing protein</fullName>
    </submittedName>
</protein>
<dbReference type="PROSITE" id="PS51257">
    <property type="entry name" value="PROKAR_LIPOPROTEIN"/>
    <property type="match status" value="1"/>
</dbReference>
<comment type="caution">
    <text evidence="3">The sequence shown here is derived from an EMBL/GenBank/DDBJ whole genome shotgun (WGS) entry which is preliminary data.</text>
</comment>
<evidence type="ECO:0000313" key="3">
    <source>
        <dbReference type="EMBL" id="RIV39802.1"/>
    </source>
</evidence>
<keyword evidence="2" id="KW-0732">Signal</keyword>
<gene>
    <name evidence="3" type="ORF">D2L64_07755</name>
</gene>
<sequence length="177" mass="18486">MTSATRLAVTAVAVAALAACGGAEPAAAPPAPVETTVTEPATEPTEAAEPTPAAQLQACALVTKEEAEKLAGTPLEDPTPSGQNQESCWYTGPVSGPTAQVEVHVGDGAKKFYEIDRDLGHEFETLTGIGDEAYLEDGTVFVSVAGVWVAIRLVRLDDMARYADRMTELARMVAGRL</sequence>